<organism evidence="3 4">
    <name type="scientific">Caenorhabditis bovis</name>
    <dbReference type="NCBI Taxonomy" id="2654633"/>
    <lineage>
        <taxon>Eukaryota</taxon>
        <taxon>Metazoa</taxon>
        <taxon>Ecdysozoa</taxon>
        <taxon>Nematoda</taxon>
        <taxon>Chromadorea</taxon>
        <taxon>Rhabditida</taxon>
        <taxon>Rhabditina</taxon>
        <taxon>Rhabditomorpha</taxon>
        <taxon>Rhabditoidea</taxon>
        <taxon>Rhabditidae</taxon>
        <taxon>Peloderinae</taxon>
        <taxon>Caenorhabditis</taxon>
    </lineage>
</organism>
<comment type="caution">
    <text evidence="3">The sequence shown here is derived from an EMBL/GenBank/DDBJ whole genome shotgun (WGS) entry which is preliminary data.</text>
</comment>
<proteinExistence type="predicted"/>
<keyword evidence="2" id="KW-0812">Transmembrane</keyword>
<feature type="compositionally biased region" description="Pro residues" evidence="1">
    <location>
        <begin position="241"/>
        <end position="255"/>
    </location>
</feature>
<keyword evidence="2" id="KW-0472">Membrane</keyword>
<accession>A0A8S1F1K5</accession>
<reference evidence="3 4" key="1">
    <citation type="submission" date="2020-04" db="EMBL/GenBank/DDBJ databases">
        <authorList>
            <person name="Laetsch R D."/>
            <person name="Stevens L."/>
            <person name="Kumar S."/>
            <person name="Blaxter L. M."/>
        </authorList>
    </citation>
    <scope>NUCLEOTIDE SEQUENCE [LARGE SCALE GENOMIC DNA]</scope>
</reference>
<feature type="region of interest" description="Disordered" evidence="1">
    <location>
        <begin position="401"/>
        <end position="442"/>
    </location>
</feature>
<sequence length="603" mass="67911">MASSSSSSTPIRNVVNLTINIFWTCVYFVYFLFKGKNEWKCETANAPRVIYCCVDGARCDDHSELRCRKATVDTAAYNSSPKSFYASSSSGALESAWRWVKRAARGVAGVAKTLASKLAKLVKSSAKLVAELIVAVFALLRALVCSPNVPTQALPSTPKPYNPKPISPSYNSVSFELEKNAVEKSTTAAAAKDAIDEEDERTVYEDIPKLPTDNGQSFYYERVIEAKSNQPLQEIESSSAAPPPPTPPPPPPPKPVSREASRAKSTTPGRERKEVKGGIGGFKSDIMDELEEQQRLRYERSVSAQREMTQSCHPDMAQWKHNEIVDRSSANSTPWRASSVGPTMRRLEHVVSRIDGDEPSFVFRPKMSYSSPEYQTKTKNDEYLMGRSVFKPVEEAERMRHDINGKSTQQSYSSPQYRSGNWMENQRSRSVHRYDQSNNGYEVRNPFGSAAYKLSPYTSHTSRRSKTPIGIDQSNTGVEAVARHWPPLSNATGATSGRDDWVGEAMRRGDVDDDGLVVTMCRRVVEKKRQDNWKWRDQDGNLLDEKKNNTWKGELDTLLRDGPNEGRHWSRTVEKLPTGDTRFQDVNRQYNRDFVVESIVRNY</sequence>
<feature type="region of interest" description="Disordered" evidence="1">
    <location>
        <begin position="186"/>
        <end position="210"/>
    </location>
</feature>
<keyword evidence="2" id="KW-1133">Transmembrane helix</keyword>
<dbReference type="OrthoDB" id="5863642at2759"/>
<dbReference type="AlphaFoldDB" id="A0A8S1F1K5"/>
<evidence type="ECO:0000256" key="1">
    <source>
        <dbReference type="SAM" id="MobiDB-lite"/>
    </source>
</evidence>
<protein>
    <submittedName>
        <fullName evidence="3">Uncharacterized protein</fullName>
    </submittedName>
</protein>
<dbReference type="EMBL" id="CADEPM010000005">
    <property type="protein sequence ID" value="CAB3406665.1"/>
    <property type="molecule type" value="Genomic_DNA"/>
</dbReference>
<name>A0A8S1F1K5_9PELO</name>
<feature type="compositionally biased region" description="Polar residues" evidence="1">
    <location>
        <begin position="231"/>
        <end position="240"/>
    </location>
</feature>
<evidence type="ECO:0000313" key="3">
    <source>
        <dbReference type="EMBL" id="CAB3406665.1"/>
    </source>
</evidence>
<keyword evidence="4" id="KW-1185">Reference proteome</keyword>
<evidence type="ECO:0000313" key="4">
    <source>
        <dbReference type="Proteomes" id="UP000494206"/>
    </source>
</evidence>
<feature type="region of interest" description="Disordered" evidence="1">
    <location>
        <begin position="231"/>
        <end position="285"/>
    </location>
</feature>
<evidence type="ECO:0000256" key="2">
    <source>
        <dbReference type="SAM" id="Phobius"/>
    </source>
</evidence>
<gene>
    <name evidence="3" type="ORF">CBOVIS_LOCUS8709</name>
</gene>
<dbReference type="Proteomes" id="UP000494206">
    <property type="component" value="Unassembled WGS sequence"/>
</dbReference>
<feature type="transmembrane region" description="Helical" evidence="2">
    <location>
        <begin position="14"/>
        <end position="33"/>
    </location>
</feature>
<feature type="compositionally biased region" description="Polar residues" evidence="1">
    <location>
        <begin position="405"/>
        <end position="425"/>
    </location>
</feature>